<evidence type="ECO:0000313" key="2">
    <source>
        <dbReference type="Proteomes" id="UP000216311"/>
    </source>
</evidence>
<accession>A0A255H4E1</accession>
<organism evidence="1 2">
    <name type="scientific">Enemella dayhoffiae</name>
    <dbReference type="NCBI Taxonomy" id="2016507"/>
    <lineage>
        <taxon>Bacteria</taxon>
        <taxon>Bacillati</taxon>
        <taxon>Actinomycetota</taxon>
        <taxon>Actinomycetes</taxon>
        <taxon>Propionibacteriales</taxon>
        <taxon>Propionibacteriaceae</taxon>
        <taxon>Enemella</taxon>
    </lineage>
</organism>
<proteinExistence type="predicted"/>
<dbReference type="Proteomes" id="UP000216311">
    <property type="component" value="Unassembled WGS sequence"/>
</dbReference>
<evidence type="ECO:0000313" key="1">
    <source>
        <dbReference type="EMBL" id="OYO21953.1"/>
    </source>
</evidence>
<name>A0A255H4E1_9ACTN</name>
<protein>
    <submittedName>
        <fullName evidence="1">Uncharacterized protein</fullName>
    </submittedName>
</protein>
<dbReference type="EMBL" id="NMVQ01000012">
    <property type="protein sequence ID" value="OYO21953.1"/>
    <property type="molecule type" value="Genomic_DNA"/>
</dbReference>
<sequence>MAAPVNYTTTVEVHKTVGEVQALLADHGADRVGIEYRDSQPVGVSFTLRLPAGTRAFMLPVDVEAMHRLLQSKDSSGELRSGTKANRASREQAARVSWRVVKDWLPAQLTLVDSTMVTVEQVFLPYLQLDDGRTLFEVYSTSELALEPGPDGPG</sequence>
<keyword evidence="2" id="KW-1185">Reference proteome</keyword>
<gene>
    <name evidence="1" type="ORF">CGZ93_08435</name>
</gene>
<dbReference type="AlphaFoldDB" id="A0A255H4E1"/>
<reference evidence="1 2" key="1">
    <citation type="submission" date="2017-07" db="EMBL/GenBank/DDBJ databases">
        <title>Draft whole genome sequences of clinical Proprionibacteriaceae strains.</title>
        <authorList>
            <person name="Bernier A.-M."/>
            <person name="Bernard K."/>
            <person name="Domingo M.-C."/>
        </authorList>
    </citation>
    <scope>NUCLEOTIDE SEQUENCE [LARGE SCALE GENOMIC DNA]</scope>
    <source>
        <strain evidence="1 2">NML 130396</strain>
    </source>
</reference>
<comment type="caution">
    <text evidence="1">The sequence shown here is derived from an EMBL/GenBank/DDBJ whole genome shotgun (WGS) entry which is preliminary data.</text>
</comment>